<evidence type="ECO:0000259" key="14">
    <source>
        <dbReference type="PROSITE" id="PS50157"/>
    </source>
</evidence>
<comment type="function">
    <text evidence="1">May be involved in transcriptional regulation.</text>
</comment>
<keyword evidence="16" id="KW-1185">Reference proteome</keyword>
<dbReference type="GO" id="GO:0000981">
    <property type="term" value="F:DNA-binding transcription factor activity, RNA polymerase II-specific"/>
    <property type="evidence" value="ECO:0007669"/>
    <property type="project" value="TreeGrafter"/>
</dbReference>
<dbReference type="AlphaFoldDB" id="A0AAV4VB10"/>
<dbReference type="SMART" id="SM00355">
    <property type="entry name" value="ZnF_C2H2"/>
    <property type="match status" value="3"/>
</dbReference>
<evidence type="ECO:0000256" key="2">
    <source>
        <dbReference type="ARBA" id="ARBA00004123"/>
    </source>
</evidence>
<dbReference type="PROSITE" id="PS50157">
    <property type="entry name" value="ZINC_FINGER_C2H2_2"/>
    <property type="match status" value="3"/>
</dbReference>
<keyword evidence="4" id="KW-0479">Metal-binding</keyword>
<dbReference type="EMBL" id="BPLR01014215">
    <property type="protein sequence ID" value="GIY67238.1"/>
    <property type="molecule type" value="Genomic_DNA"/>
</dbReference>
<evidence type="ECO:0000256" key="6">
    <source>
        <dbReference type="ARBA" id="ARBA00022771"/>
    </source>
</evidence>
<proteinExistence type="inferred from homology"/>
<sequence length="605" mass="68185">MEIAKCEFCEAYFTNFEVHNCVKIGNQHYQSPATLPQCSSGNLAEDIELITENEMDYEARWPYLNQNNSSMQQSFPHEIHQRINCDETLGAEMFSQYGIADYNQYNPAISDFHFPGRPFVEEKESKSINLQQISEESSAFRNHNLQYSDASNPENPANIPMPLTEPGVLPGFQQTFGQEKNSLMNQTIQSPKAASQQEYTGMPRTNEVSFNFPSIYQNFDGSGHTLTNETSQYTETSVEIPSFYIQNAQYSSSNLIHPTNSIENFPFTVLTCDDPLENLPFSTSISCGNTEENISEIENLNVSTDAISIPSTTQIFKKGQKLIVTNFDALEDENNPKRTKTDFSYSFDSYSDFSYSVSYPSRGSQTELYSFGSETLHSTASSNTVPRAWEYASLVSCSSESQNASNIYTTTVANESNATHKNRSEGIIFSRKVNSSEDLDTPSGNMKKQLYKRGKEGKAFQPTTADHEFRDRSPTVARPQRCYFGKSSNLSKPIHAGSKSFTCTECGKSFARNDYLRVHFRIHTGEKPYSCGECGRCFAAKISLNNHVQTHTGDKPYRCSECGKCFALKKTLRVHFRTHTGEKPFSCGKCGKCFCWQFQSKQTRP</sequence>
<accession>A0AAV4VB10</accession>
<keyword evidence="6 12" id="KW-0863">Zinc-finger</keyword>
<reference evidence="15 16" key="1">
    <citation type="submission" date="2021-06" db="EMBL/GenBank/DDBJ databases">
        <title>Caerostris extrusa draft genome.</title>
        <authorList>
            <person name="Kono N."/>
            <person name="Arakawa K."/>
        </authorList>
    </citation>
    <scope>NUCLEOTIDE SEQUENCE [LARGE SCALE GENOMIC DNA]</scope>
</reference>
<dbReference type="InterPro" id="IPR013087">
    <property type="entry name" value="Znf_C2H2_type"/>
</dbReference>
<dbReference type="FunFam" id="3.30.160.60:FF:000966">
    <property type="entry name" value="ZFP90 zinc finger protein"/>
    <property type="match status" value="1"/>
</dbReference>
<keyword evidence="8" id="KW-0805">Transcription regulation</keyword>
<comment type="caution">
    <text evidence="15">The sequence shown here is derived from an EMBL/GenBank/DDBJ whole genome shotgun (WGS) entry which is preliminary data.</text>
</comment>
<dbReference type="FunFam" id="3.30.160.60:FF:001297">
    <property type="entry name" value="Zinc finger and SCAN domain-containing protein 2"/>
    <property type="match status" value="1"/>
</dbReference>
<evidence type="ECO:0000256" key="12">
    <source>
        <dbReference type="PROSITE-ProRule" id="PRU00042"/>
    </source>
</evidence>
<feature type="domain" description="C2H2-type" evidence="14">
    <location>
        <begin position="557"/>
        <end position="584"/>
    </location>
</feature>
<organism evidence="15 16">
    <name type="scientific">Caerostris extrusa</name>
    <name type="common">Bark spider</name>
    <name type="synonym">Caerostris bankana</name>
    <dbReference type="NCBI Taxonomy" id="172846"/>
    <lineage>
        <taxon>Eukaryota</taxon>
        <taxon>Metazoa</taxon>
        <taxon>Ecdysozoa</taxon>
        <taxon>Arthropoda</taxon>
        <taxon>Chelicerata</taxon>
        <taxon>Arachnida</taxon>
        <taxon>Araneae</taxon>
        <taxon>Araneomorphae</taxon>
        <taxon>Entelegynae</taxon>
        <taxon>Araneoidea</taxon>
        <taxon>Araneidae</taxon>
        <taxon>Caerostris</taxon>
    </lineage>
</organism>
<dbReference type="PANTHER" id="PTHR24381:SF455">
    <property type="entry name" value="RB-ASSOCIATED KRAB ZINC FINGER PROTEIN-RELATED"/>
    <property type="match status" value="1"/>
</dbReference>
<feature type="domain" description="C2H2-type" evidence="14">
    <location>
        <begin position="529"/>
        <end position="556"/>
    </location>
</feature>
<comment type="similarity">
    <text evidence="3">Belongs to the krueppel C2H2-type zinc-finger protein family.</text>
</comment>
<keyword evidence="11" id="KW-0539">Nucleus</keyword>
<keyword evidence="9" id="KW-0238">DNA-binding</keyword>
<evidence type="ECO:0000256" key="8">
    <source>
        <dbReference type="ARBA" id="ARBA00023015"/>
    </source>
</evidence>
<evidence type="ECO:0000313" key="15">
    <source>
        <dbReference type="EMBL" id="GIY67238.1"/>
    </source>
</evidence>
<gene>
    <name evidence="15" type="ORF">CEXT_49651</name>
</gene>
<evidence type="ECO:0000256" key="1">
    <source>
        <dbReference type="ARBA" id="ARBA00003767"/>
    </source>
</evidence>
<keyword evidence="10" id="KW-0804">Transcription</keyword>
<dbReference type="Gene3D" id="3.30.160.60">
    <property type="entry name" value="Classic Zinc Finger"/>
    <property type="match status" value="3"/>
</dbReference>
<evidence type="ECO:0000256" key="11">
    <source>
        <dbReference type="ARBA" id="ARBA00023242"/>
    </source>
</evidence>
<evidence type="ECO:0000256" key="7">
    <source>
        <dbReference type="ARBA" id="ARBA00022833"/>
    </source>
</evidence>
<evidence type="ECO:0000256" key="10">
    <source>
        <dbReference type="ARBA" id="ARBA00023163"/>
    </source>
</evidence>
<name>A0AAV4VB10_CAEEX</name>
<comment type="subcellular location">
    <subcellularLocation>
        <location evidence="2">Nucleus</location>
    </subcellularLocation>
</comment>
<evidence type="ECO:0000256" key="3">
    <source>
        <dbReference type="ARBA" id="ARBA00006991"/>
    </source>
</evidence>
<dbReference type="SUPFAM" id="SSF57667">
    <property type="entry name" value="beta-beta-alpha zinc fingers"/>
    <property type="match status" value="2"/>
</dbReference>
<feature type="domain" description="C2H2-type" evidence="14">
    <location>
        <begin position="501"/>
        <end position="528"/>
    </location>
</feature>
<dbReference type="GO" id="GO:0008270">
    <property type="term" value="F:zinc ion binding"/>
    <property type="evidence" value="ECO:0007669"/>
    <property type="project" value="UniProtKB-KW"/>
</dbReference>
<dbReference type="GO" id="GO:0000977">
    <property type="term" value="F:RNA polymerase II transcription regulatory region sequence-specific DNA binding"/>
    <property type="evidence" value="ECO:0007669"/>
    <property type="project" value="TreeGrafter"/>
</dbReference>
<keyword evidence="7" id="KW-0862">Zinc</keyword>
<evidence type="ECO:0000256" key="13">
    <source>
        <dbReference type="SAM" id="MobiDB-lite"/>
    </source>
</evidence>
<dbReference type="PROSITE" id="PS00028">
    <property type="entry name" value="ZINC_FINGER_C2H2_1"/>
    <property type="match status" value="3"/>
</dbReference>
<dbReference type="GO" id="GO:0005634">
    <property type="term" value="C:nucleus"/>
    <property type="evidence" value="ECO:0007669"/>
    <property type="project" value="UniProtKB-SubCell"/>
</dbReference>
<dbReference type="FunFam" id="3.30.160.60:FF:002343">
    <property type="entry name" value="Zinc finger protein 33A"/>
    <property type="match status" value="1"/>
</dbReference>
<dbReference type="PANTHER" id="PTHR24381">
    <property type="entry name" value="ZINC FINGER PROTEIN"/>
    <property type="match status" value="1"/>
</dbReference>
<dbReference type="InterPro" id="IPR036236">
    <property type="entry name" value="Znf_C2H2_sf"/>
</dbReference>
<dbReference type="Proteomes" id="UP001054945">
    <property type="component" value="Unassembled WGS sequence"/>
</dbReference>
<evidence type="ECO:0000256" key="5">
    <source>
        <dbReference type="ARBA" id="ARBA00022737"/>
    </source>
</evidence>
<evidence type="ECO:0000256" key="4">
    <source>
        <dbReference type="ARBA" id="ARBA00022723"/>
    </source>
</evidence>
<protein>
    <recommendedName>
        <fullName evidence="14">C2H2-type domain-containing protein</fullName>
    </recommendedName>
</protein>
<evidence type="ECO:0000313" key="16">
    <source>
        <dbReference type="Proteomes" id="UP001054945"/>
    </source>
</evidence>
<feature type="region of interest" description="Disordered" evidence="13">
    <location>
        <begin position="452"/>
        <end position="472"/>
    </location>
</feature>
<keyword evidence="5" id="KW-0677">Repeat</keyword>
<evidence type="ECO:0000256" key="9">
    <source>
        <dbReference type="ARBA" id="ARBA00023125"/>
    </source>
</evidence>
<dbReference type="Pfam" id="PF00096">
    <property type="entry name" value="zf-C2H2"/>
    <property type="match status" value="3"/>
</dbReference>